<dbReference type="EMBL" id="CAJOAZ010001031">
    <property type="protein sequence ID" value="CAF3753045.1"/>
    <property type="molecule type" value="Genomic_DNA"/>
</dbReference>
<dbReference type="InterPro" id="IPR036910">
    <property type="entry name" value="HMG_box_dom_sf"/>
</dbReference>
<dbReference type="Pfam" id="PF00505">
    <property type="entry name" value="HMG_box"/>
    <property type="match status" value="1"/>
</dbReference>
<dbReference type="EMBL" id="CAJNOG010000204">
    <property type="protein sequence ID" value="CAF1072531.1"/>
    <property type="molecule type" value="Genomic_DNA"/>
</dbReference>
<dbReference type="EMBL" id="CAJOAY010013908">
    <property type="protein sequence ID" value="CAF4271704.1"/>
    <property type="molecule type" value="Genomic_DNA"/>
</dbReference>
<organism evidence="5 7">
    <name type="scientific">Adineta steineri</name>
    <dbReference type="NCBI Taxonomy" id="433720"/>
    <lineage>
        <taxon>Eukaryota</taxon>
        <taxon>Metazoa</taxon>
        <taxon>Spiralia</taxon>
        <taxon>Gnathifera</taxon>
        <taxon>Rotifera</taxon>
        <taxon>Eurotatoria</taxon>
        <taxon>Bdelloidea</taxon>
        <taxon>Adinetida</taxon>
        <taxon>Adinetidae</taxon>
        <taxon>Adineta</taxon>
    </lineage>
</organism>
<comment type="caution">
    <text evidence="5">The sequence shown here is derived from an EMBL/GenBank/DDBJ whole genome shotgun (WGS) entry which is preliminary data.</text>
</comment>
<evidence type="ECO:0000313" key="4">
    <source>
        <dbReference type="EMBL" id="CAF1072531.1"/>
    </source>
</evidence>
<accession>A0A818YHQ8</accession>
<keyword evidence="2" id="KW-0539">Nucleus</keyword>
<dbReference type="InterPro" id="IPR050342">
    <property type="entry name" value="HMGB"/>
</dbReference>
<dbReference type="Proteomes" id="UP000663845">
    <property type="component" value="Unassembled WGS sequence"/>
</dbReference>
<reference evidence="5" key="1">
    <citation type="submission" date="2021-02" db="EMBL/GenBank/DDBJ databases">
        <authorList>
            <person name="Nowell W R."/>
        </authorList>
    </citation>
    <scope>NUCLEOTIDE SEQUENCE</scope>
</reference>
<dbReference type="GO" id="GO:0005634">
    <property type="term" value="C:nucleus"/>
    <property type="evidence" value="ECO:0007669"/>
    <property type="project" value="UniProtKB-UniRule"/>
</dbReference>
<dbReference type="SMART" id="SM00398">
    <property type="entry name" value="HMG"/>
    <property type="match status" value="1"/>
</dbReference>
<dbReference type="PANTHER" id="PTHR48112">
    <property type="entry name" value="HIGH MOBILITY GROUP PROTEIN DSP1"/>
    <property type="match status" value="1"/>
</dbReference>
<dbReference type="GO" id="GO:0003677">
    <property type="term" value="F:DNA binding"/>
    <property type="evidence" value="ECO:0007669"/>
    <property type="project" value="UniProtKB-UniRule"/>
</dbReference>
<dbReference type="InterPro" id="IPR009071">
    <property type="entry name" value="HMG_box_dom"/>
</dbReference>
<gene>
    <name evidence="4" type="ORF">JYZ213_LOCUS19843</name>
    <name evidence="6" type="ORF">OKA104_LOCUS44702</name>
    <name evidence="5" type="ORF">OXD698_LOCUS15567</name>
</gene>
<evidence type="ECO:0000256" key="2">
    <source>
        <dbReference type="PROSITE-ProRule" id="PRU00267"/>
    </source>
</evidence>
<evidence type="ECO:0000313" key="5">
    <source>
        <dbReference type="EMBL" id="CAF3753045.1"/>
    </source>
</evidence>
<dbReference type="SUPFAM" id="SSF47095">
    <property type="entry name" value="HMG-box"/>
    <property type="match status" value="1"/>
</dbReference>
<dbReference type="Proteomes" id="UP000663881">
    <property type="component" value="Unassembled WGS sequence"/>
</dbReference>
<dbReference type="AlphaFoldDB" id="A0A818YHQ8"/>
<name>A0A818YHQ8_9BILA</name>
<evidence type="ECO:0000313" key="6">
    <source>
        <dbReference type="EMBL" id="CAF4271704.1"/>
    </source>
</evidence>
<evidence type="ECO:0000259" key="3">
    <source>
        <dbReference type="PROSITE" id="PS50118"/>
    </source>
</evidence>
<feature type="domain" description="HMG box" evidence="3">
    <location>
        <begin position="15"/>
        <end position="83"/>
    </location>
</feature>
<keyword evidence="1 2" id="KW-0238">DNA-binding</keyword>
<feature type="DNA-binding region" description="HMG box" evidence="2">
    <location>
        <begin position="15"/>
        <end position="83"/>
    </location>
</feature>
<sequence length="99" mass="11720">MPRKSKKTLKDPNAPKRPLSGYFLFARDERPKIKLIEPNLPTTDVMKMIGERWSNLDIDLKRQYGKLAAEEKLRYDQEMIVYRKEIAMKNSILPLENKQ</sequence>
<evidence type="ECO:0000256" key="1">
    <source>
        <dbReference type="ARBA" id="ARBA00023125"/>
    </source>
</evidence>
<protein>
    <recommendedName>
        <fullName evidence="3">HMG box domain-containing protein</fullName>
    </recommendedName>
</protein>
<dbReference type="Proteomes" id="UP000663844">
    <property type="component" value="Unassembled WGS sequence"/>
</dbReference>
<dbReference type="PRINTS" id="PR00886">
    <property type="entry name" value="HIGHMOBLTY12"/>
</dbReference>
<dbReference type="Gene3D" id="1.10.30.10">
    <property type="entry name" value="High mobility group box domain"/>
    <property type="match status" value="1"/>
</dbReference>
<dbReference type="PANTHER" id="PTHR48112:SF22">
    <property type="entry name" value="MITOCHONDRIAL TRANSCRIPTION FACTOR A, ISOFORM B"/>
    <property type="match status" value="1"/>
</dbReference>
<evidence type="ECO:0000313" key="7">
    <source>
        <dbReference type="Proteomes" id="UP000663844"/>
    </source>
</evidence>
<dbReference type="GO" id="GO:0006357">
    <property type="term" value="P:regulation of transcription by RNA polymerase II"/>
    <property type="evidence" value="ECO:0007669"/>
    <property type="project" value="TreeGrafter"/>
</dbReference>
<proteinExistence type="predicted"/>
<dbReference type="PROSITE" id="PS50118">
    <property type="entry name" value="HMG_BOX_2"/>
    <property type="match status" value="1"/>
</dbReference>